<evidence type="ECO:0000256" key="1">
    <source>
        <dbReference type="ARBA" id="ARBA00022679"/>
    </source>
</evidence>
<evidence type="ECO:0000313" key="8">
    <source>
        <dbReference type="EMBL" id="SVA07969.1"/>
    </source>
</evidence>
<dbReference type="Gene3D" id="3.30.230.120">
    <property type="match status" value="1"/>
</dbReference>
<comment type="similarity">
    <text evidence="5">Belongs to the GHMP kinase family.</text>
</comment>
<dbReference type="GO" id="GO:0050201">
    <property type="term" value="F:fucokinase activity"/>
    <property type="evidence" value="ECO:0007669"/>
    <property type="project" value="TreeGrafter"/>
</dbReference>
<dbReference type="PIRSF" id="PIRSF036406">
    <property type="entry name" value="Hept_kin"/>
    <property type="match status" value="1"/>
</dbReference>
<dbReference type="EMBL" id="UINC01003628">
    <property type="protein sequence ID" value="SVA07969.1"/>
    <property type="molecule type" value="Genomic_DNA"/>
</dbReference>
<dbReference type="PANTHER" id="PTHR32463:SF0">
    <property type="entry name" value="L-FUCOSE KINASE"/>
    <property type="match status" value="1"/>
</dbReference>
<dbReference type="PANTHER" id="PTHR32463">
    <property type="entry name" value="L-FUCOSE KINASE"/>
    <property type="match status" value="1"/>
</dbReference>
<feature type="non-terminal residue" evidence="8">
    <location>
        <position position="1"/>
    </location>
</feature>
<dbReference type="GO" id="GO:0042352">
    <property type="term" value="P:GDP-L-fucose salvage"/>
    <property type="evidence" value="ECO:0007669"/>
    <property type="project" value="TreeGrafter"/>
</dbReference>
<keyword evidence="1" id="KW-0808">Transferase</keyword>
<dbReference type="InterPro" id="IPR020568">
    <property type="entry name" value="Ribosomal_Su5_D2-typ_SF"/>
</dbReference>
<dbReference type="GO" id="GO:0005524">
    <property type="term" value="F:ATP binding"/>
    <property type="evidence" value="ECO:0007669"/>
    <property type="project" value="UniProtKB-KW"/>
</dbReference>
<dbReference type="Pfam" id="PF00288">
    <property type="entry name" value="GHMP_kinases_N"/>
    <property type="match status" value="1"/>
</dbReference>
<feature type="domain" description="GHMP kinase C-terminal" evidence="7">
    <location>
        <begin position="232"/>
        <end position="313"/>
    </location>
</feature>
<evidence type="ECO:0000256" key="4">
    <source>
        <dbReference type="ARBA" id="ARBA00022840"/>
    </source>
</evidence>
<accession>A0A381SWZ2</accession>
<dbReference type="InterPro" id="IPR014606">
    <property type="entry name" value="Heptose_7-P_kinase"/>
</dbReference>
<proteinExistence type="inferred from homology"/>
<dbReference type="InterPro" id="IPR036554">
    <property type="entry name" value="GHMP_kinase_C_sf"/>
</dbReference>
<dbReference type="InterPro" id="IPR001174">
    <property type="entry name" value="HddA/FKP"/>
</dbReference>
<feature type="domain" description="GHMP kinase N-terminal" evidence="6">
    <location>
        <begin position="88"/>
        <end position="162"/>
    </location>
</feature>
<keyword evidence="4" id="KW-0067">ATP-binding</keyword>
<evidence type="ECO:0000256" key="5">
    <source>
        <dbReference type="ARBA" id="ARBA00038121"/>
    </source>
</evidence>
<dbReference type="PRINTS" id="PR00960">
    <property type="entry name" value="LMBPPROTEIN"/>
</dbReference>
<evidence type="ECO:0000256" key="3">
    <source>
        <dbReference type="ARBA" id="ARBA00022777"/>
    </source>
</evidence>
<keyword evidence="3" id="KW-0418">Kinase</keyword>
<dbReference type="InterPro" id="IPR013750">
    <property type="entry name" value="GHMP_kinase_C_dom"/>
</dbReference>
<dbReference type="InterPro" id="IPR006204">
    <property type="entry name" value="GHMP_kinase_N_dom"/>
</dbReference>
<dbReference type="InterPro" id="IPR052203">
    <property type="entry name" value="GHMP_Kinase-Related"/>
</dbReference>
<keyword evidence="2" id="KW-0547">Nucleotide-binding</keyword>
<gene>
    <name evidence="8" type="ORF">METZ01_LOCUS60823</name>
</gene>
<dbReference type="SUPFAM" id="SSF55060">
    <property type="entry name" value="GHMP Kinase, C-terminal domain"/>
    <property type="match status" value="1"/>
</dbReference>
<evidence type="ECO:0000259" key="6">
    <source>
        <dbReference type="Pfam" id="PF00288"/>
    </source>
</evidence>
<sequence length="331" mass="35561">VIVQASAPTRIDLAGATMDIWPLYLHHLGAQTLNVAITIRAHCSIKTAEEGGIRIQSLDTGQTVILKHQSELLNGNELILIRKILHFFKLENIEVVTRSDSPIGAGIAGSSALNVALCASAARWQGKTYSPEELLQIAMNLEAQAIKVPTGAQDYRPAYYGGVSAVEFDVAGVHRVALDLNLIELERRLILAYTGSSRQSAVNNWTVMKAHLDGDAKVFDHFEQIRDIALSMRQALLSSNWTAVGQLITAEWEARKQLTPGITTETIDQLIFNAQEAGALGAKICGAGGGGCLVCLADPSAVQDVEKALTNSGAEVHKCTIDTEGLNLTIE</sequence>
<name>A0A381SWZ2_9ZZZZ</name>
<dbReference type="SUPFAM" id="SSF54211">
    <property type="entry name" value="Ribosomal protein S5 domain 2-like"/>
    <property type="match status" value="1"/>
</dbReference>
<dbReference type="Pfam" id="PF08544">
    <property type="entry name" value="GHMP_kinases_C"/>
    <property type="match status" value="1"/>
</dbReference>
<evidence type="ECO:0000259" key="7">
    <source>
        <dbReference type="Pfam" id="PF08544"/>
    </source>
</evidence>
<dbReference type="AlphaFoldDB" id="A0A381SWZ2"/>
<protein>
    <recommendedName>
        <fullName evidence="9">GHMP kinase</fullName>
    </recommendedName>
</protein>
<evidence type="ECO:0000256" key="2">
    <source>
        <dbReference type="ARBA" id="ARBA00022741"/>
    </source>
</evidence>
<organism evidence="8">
    <name type="scientific">marine metagenome</name>
    <dbReference type="NCBI Taxonomy" id="408172"/>
    <lineage>
        <taxon>unclassified sequences</taxon>
        <taxon>metagenomes</taxon>
        <taxon>ecological metagenomes</taxon>
    </lineage>
</organism>
<reference evidence="8" key="1">
    <citation type="submission" date="2018-05" db="EMBL/GenBank/DDBJ databases">
        <authorList>
            <person name="Lanie J.A."/>
            <person name="Ng W.-L."/>
            <person name="Kazmierczak K.M."/>
            <person name="Andrzejewski T.M."/>
            <person name="Davidsen T.M."/>
            <person name="Wayne K.J."/>
            <person name="Tettelin H."/>
            <person name="Glass J.I."/>
            <person name="Rusch D."/>
            <person name="Podicherti R."/>
            <person name="Tsui H.-C.T."/>
            <person name="Winkler M.E."/>
        </authorList>
    </citation>
    <scope>NUCLEOTIDE SEQUENCE</scope>
</reference>
<evidence type="ECO:0008006" key="9">
    <source>
        <dbReference type="Google" id="ProtNLM"/>
    </source>
</evidence>